<gene>
    <name evidence="5" type="ORF">CRM82_03945</name>
</gene>
<keyword evidence="6" id="KW-1185">Reference proteome</keyword>
<comment type="similarity">
    <text evidence="1">Belongs to the hemerythrin family.</text>
</comment>
<keyword evidence="3" id="KW-0408">Iron</keyword>
<dbReference type="InterPro" id="IPR050669">
    <property type="entry name" value="Hemerythrin"/>
</dbReference>
<dbReference type="NCBIfam" id="TIGR02481">
    <property type="entry name" value="hemeryth_dom"/>
    <property type="match status" value="1"/>
</dbReference>
<evidence type="ECO:0000313" key="6">
    <source>
        <dbReference type="Proteomes" id="UP000220246"/>
    </source>
</evidence>
<keyword evidence="2" id="KW-0479">Metal-binding</keyword>
<dbReference type="AlphaFoldDB" id="A0A2A7URH5"/>
<protein>
    <submittedName>
        <fullName evidence="5">Hemerythrin</fullName>
    </submittedName>
</protein>
<dbReference type="InterPro" id="IPR035938">
    <property type="entry name" value="Hemerythrin-like_sf"/>
</dbReference>
<evidence type="ECO:0000256" key="3">
    <source>
        <dbReference type="ARBA" id="ARBA00023004"/>
    </source>
</evidence>
<evidence type="ECO:0000256" key="1">
    <source>
        <dbReference type="ARBA" id="ARBA00010587"/>
    </source>
</evidence>
<dbReference type="GeneID" id="80799737"/>
<dbReference type="PANTHER" id="PTHR37164:SF1">
    <property type="entry name" value="BACTERIOHEMERYTHRIN"/>
    <property type="match status" value="1"/>
</dbReference>
<dbReference type="Proteomes" id="UP000220246">
    <property type="component" value="Unassembled WGS sequence"/>
</dbReference>
<name>A0A2A7URH5_COMTR</name>
<evidence type="ECO:0000313" key="5">
    <source>
        <dbReference type="EMBL" id="PEH87878.1"/>
    </source>
</evidence>
<dbReference type="RefSeq" id="WP_066538862.1">
    <property type="nucleotide sequence ID" value="NZ_DALZQJ010000015.1"/>
</dbReference>
<proteinExistence type="inferred from homology"/>
<dbReference type="SUPFAM" id="SSF47188">
    <property type="entry name" value="Hemerythrin-like"/>
    <property type="match status" value="1"/>
</dbReference>
<accession>A0A2A7URH5</accession>
<evidence type="ECO:0000256" key="2">
    <source>
        <dbReference type="ARBA" id="ARBA00022723"/>
    </source>
</evidence>
<organism evidence="5 6">
    <name type="scientific">Comamonas terrigena</name>
    <dbReference type="NCBI Taxonomy" id="32013"/>
    <lineage>
        <taxon>Bacteria</taxon>
        <taxon>Pseudomonadati</taxon>
        <taxon>Pseudomonadota</taxon>
        <taxon>Betaproteobacteria</taxon>
        <taxon>Burkholderiales</taxon>
        <taxon>Comamonadaceae</taxon>
        <taxon>Comamonas</taxon>
    </lineage>
</organism>
<dbReference type="PANTHER" id="PTHR37164">
    <property type="entry name" value="BACTERIOHEMERYTHRIN"/>
    <property type="match status" value="1"/>
</dbReference>
<dbReference type="Pfam" id="PF01814">
    <property type="entry name" value="Hemerythrin"/>
    <property type="match status" value="1"/>
</dbReference>
<dbReference type="Gene3D" id="1.20.120.50">
    <property type="entry name" value="Hemerythrin-like"/>
    <property type="match status" value="1"/>
</dbReference>
<dbReference type="EMBL" id="PDEA01000001">
    <property type="protein sequence ID" value="PEH87878.1"/>
    <property type="molecule type" value="Genomic_DNA"/>
</dbReference>
<dbReference type="GO" id="GO:0046872">
    <property type="term" value="F:metal ion binding"/>
    <property type="evidence" value="ECO:0007669"/>
    <property type="project" value="UniProtKB-KW"/>
</dbReference>
<comment type="caution">
    <text evidence="5">The sequence shown here is derived from an EMBL/GenBank/DDBJ whole genome shotgun (WGS) entry which is preliminary data.</text>
</comment>
<dbReference type="STRING" id="1219032.GCA_001515545_02687"/>
<dbReference type="OrthoDB" id="5296936at2"/>
<evidence type="ECO:0000259" key="4">
    <source>
        <dbReference type="Pfam" id="PF01814"/>
    </source>
</evidence>
<dbReference type="InterPro" id="IPR012312">
    <property type="entry name" value="Hemerythrin-like"/>
</dbReference>
<dbReference type="InterPro" id="IPR012827">
    <property type="entry name" value="Hemerythrin_metal-bd"/>
</dbReference>
<sequence length="174" mass="19049">MATLEWSDELALDMAAMDDTHQEFVDLLAVVEEAPDAELPAAWRALVEHTDGHFGQEDRWMVSTGFAPDNCHSLQHRVVLQIMREGAERGAQGELHVIRGMAAELVTWFTHHAQTMDAALAKHLQDVNFDPASGVVYLPQSLPQAPIHGCGGACSTGDDHVEQQTRTEQVASSL</sequence>
<reference evidence="6" key="1">
    <citation type="submission" date="2017-09" db="EMBL/GenBank/DDBJ databases">
        <title>FDA dAtabase for Regulatory Grade micrObial Sequences (FDA-ARGOS): Supporting development and validation of Infectious Disease Dx tests.</title>
        <authorList>
            <person name="Minogue T."/>
            <person name="Wolcott M."/>
            <person name="Wasieloski L."/>
            <person name="Aguilar W."/>
            <person name="Moore D."/>
            <person name="Tallon L."/>
            <person name="Sadzewicz L."/>
            <person name="Ott S."/>
            <person name="Zhao X."/>
            <person name="Nagaraj S."/>
            <person name="Vavikolanu K."/>
            <person name="Aluvathingal J."/>
            <person name="Nadendla S."/>
            <person name="Sichtig H."/>
        </authorList>
    </citation>
    <scope>NUCLEOTIDE SEQUENCE [LARGE SCALE GENOMIC DNA]</scope>
    <source>
        <strain evidence="6">FDAARGOS_394</strain>
    </source>
</reference>
<feature type="domain" description="Hemerythrin-like" evidence="4">
    <location>
        <begin position="16"/>
        <end position="121"/>
    </location>
</feature>
<dbReference type="CDD" id="cd12107">
    <property type="entry name" value="Hemerythrin"/>
    <property type="match status" value="1"/>
</dbReference>